<dbReference type="GO" id="GO:0016985">
    <property type="term" value="F:mannan endo-1,4-beta-mannosidase activity"/>
    <property type="evidence" value="ECO:0007669"/>
    <property type="project" value="UniProtKB-EC"/>
</dbReference>
<feature type="region of interest" description="Disordered" evidence="6">
    <location>
        <begin position="1"/>
        <end position="22"/>
    </location>
</feature>
<keyword evidence="5" id="KW-0326">Glycosidase</keyword>
<dbReference type="EC" id="3.2.1.78" evidence="3"/>
<keyword evidence="4" id="KW-0378">Hydrolase</keyword>
<gene>
    <name evidence="8" type="ORF">AMORRO_LOCUS7726</name>
</gene>
<proteinExistence type="inferred from homology"/>
<evidence type="ECO:0000313" key="8">
    <source>
        <dbReference type="EMBL" id="CAG8599639.1"/>
    </source>
</evidence>
<keyword evidence="9" id="KW-1185">Reference proteome</keyword>
<comment type="caution">
    <text evidence="8">The sequence shown here is derived from an EMBL/GenBank/DDBJ whole genome shotgun (WGS) entry which is preliminary data.</text>
</comment>
<evidence type="ECO:0000259" key="7">
    <source>
        <dbReference type="Pfam" id="PF26410"/>
    </source>
</evidence>
<dbReference type="Pfam" id="PF26410">
    <property type="entry name" value="GH5_mannosidase"/>
    <property type="match status" value="1"/>
</dbReference>
<dbReference type="Proteomes" id="UP000789342">
    <property type="component" value="Unassembled WGS sequence"/>
</dbReference>
<accession>A0A9N9GFX9</accession>
<organism evidence="8 9">
    <name type="scientific">Acaulospora morrowiae</name>
    <dbReference type="NCBI Taxonomy" id="94023"/>
    <lineage>
        <taxon>Eukaryota</taxon>
        <taxon>Fungi</taxon>
        <taxon>Fungi incertae sedis</taxon>
        <taxon>Mucoromycota</taxon>
        <taxon>Glomeromycotina</taxon>
        <taxon>Glomeromycetes</taxon>
        <taxon>Diversisporales</taxon>
        <taxon>Acaulosporaceae</taxon>
        <taxon>Acaulospora</taxon>
    </lineage>
</organism>
<dbReference type="InterPro" id="IPR017853">
    <property type="entry name" value="GH"/>
</dbReference>
<dbReference type="SUPFAM" id="SSF51445">
    <property type="entry name" value="(Trans)glycosidases"/>
    <property type="match status" value="1"/>
</dbReference>
<comment type="catalytic activity">
    <reaction evidence="1">
        <text>Random hydrolysis of (1-&gt;4)-beta-D-mannosidic linkages in mannans, galactomannans and glucomannans.</text>
        <dbReference type="EC" id="3.2.1.78"/>
    </reaction>
</comment>
<dbReference type="PANTHER" id="PTHR31451:SF40">
    <property type="entry name" value="GLYCOSIDE HYDROLASE FAMILY 5 DOMAIN-CONTAINING PROTEIN"/>
    <property type="match status" value="1"/>
</dbReference>
<evidence type="ECO:0000256" key="5">
    <source>
        <dbReference type="ARBA" id="ARBA00023295"/>
    </source>
</evidence>
<dbReference type="Gene3D" id="3.20.20.80">
    <property type="entry name" value="Glycosidases"/>
    <property type="match status" value="1"/>
</dbReference>
<evidence type="ECO:0000256" key="3">
    <source>
        <dbReference type="ARBA" id="ARBA00012706"/>
    </source>
</evidence>
<dbReference type="AlphaFoldDB" id="A0A9N9GFX9"/>
<sequence length="432" mass="49558">MSNKVEEIDSGGISESENNGEITGSFAKVNGTGFILDDKPYYVIGANYWQAMNLGMVKGNRSRVIQDLKTLKENGINCVRIMAGSEGPPGEPQRMYPALMNSPGEYDESVFEGLDWFLDQLRHAKMTAIMTLSNYWQWSGGFAQYVYWADNSSQIPYPEWGKDFTPFIKYAERFYSDPKVLDTCQKYYLDHVRTVVNRKNTVNGIVYKDDPVIFSWELANEPQDVSGENGHEYVYKWIDSTAGYIKSLDKNHLVTSGAEGKHGKDWFITMHRSKHIDFTSAHIWVENWGYYKSDDSSIENFKKAENFMLNFLQSVSDWSTDILHKPILLGEYGMARDAWSGVSKYSPDATTTNRDKYFTAIANKILELEKQKKFTGHMFWAYSGIARPSDNYPQWIGDPPHEPPGWYSVYDADKNTLKIFAAHFKEILKLIN</sequence>
<name>A0A9N9GFX9_9GLOM</name>
<reference evidence="8" key="1">
    <citation type="submission" date="2021-06" db="EMBL/GenBank/DDBJ databases">
        <authorList>
            <person name="Kallberg Y."/>
            <person name="Tangrot J."/>
            <person name="Rosling A."/>
        </authorList>
    </citation>
    <scope>NUCLEOTIDE SEQUENCE</scope>
    <source>
        <strain evidence="8">CL551</strain>
    </source>
</reference>
<comment type="similarity">
    <text evidence="2">Belongs to the glycosyl hydrolase 5 (cellulase A) family.</text>
</comment>
<evidence type="ECO:0000256" key="1">
    <source>
        <dbReference type="ARBA" id="ARBA00001678"/>
    </source>
</evidence>
<dbReference type="InterPro" id="IPR045053">
    <property type="entry name" value="MAN-like"/>
</dbReference>
<feature type="domain" description="Glycoside hydrolase family 5" evidence="7">
    <location>
        <begin position="25"/>
        <end position="431"/>
    </location>
</feature>
<evidence type="ECO:0000256" key="4">
    <source>
        <dbReference type="ARBA" id="ARBA00022801"/>
    </source>
</evidence>
<dbReference type="PANTHER" id="PTHR31451">
    <property type="match status" value="1"/>
</dbReference>
<evidence type="ECO:0000313" key="9">
    <source>
        <dbReference type="Proteomes" id="UP000789342"/>
    </source>
</evidence>
<dbReference type="OrthoDB" id="406631at2759"/>
<evidence type="ECO:0000256" key="6">
    <source>
        <dbReference type="SAM" id="MobiDB-lite"/>
    </source>
</evidence>
<protein>
    <recommendedName>
        <fullName evidence="3">mannan endo-1,4-beta-mannosidase</fullName>
        <ecNumber evidence="3">3.2.1.78</ecNumber>
    </recommendedName>
</protein>
<dbReference type="InterPro" id="IPR001547">
    <property type="entry name" value="Glyco_hydro_5"/>
</dbReference>
<evidence type="ECO:0000256" key="2">
    <source>
        <dbReference type="ARBA" id="ARBA00005641"/>
    </source>
</evidence>
<dbReference type="EMBL" id="CAJVPV010006050">
    <property type="protein sequence ID" value="CAG8599639.1"/>
    <property type="molecule type" value="Genomic_DNA"/>
</dbReference>